<protein>
    <submittedName>
        <fullName evidence="1">Uncharacterized protein</fullName>
    </submittedName>
</protein>
<reference evidence="1" key="1">
    <citation type="submission" date="2023-10" db="EMBL/GenBank/DDBJ databases">
        <authorList>
            <person name="Rodriguez Cubillos JULIANA M."/>
            <person name="De Vega J."/>
        </authorList>
    </citation>
    <scope>NUCLEOTIDE SEQUENCE</scope>
</reference>
<accession>A0ACB0I6V0</accession>
<gene>
    <name evidence="1" type="ORF">MILVUS5_LOCUS20</name>
</gene>
<comment type="caution">
    <text evidence="1">The sequence shown here is derived from an EMBL/GenBank/DDBJ whole genome shotgun (WGS) entry which is preliminary data.</text>
</comment>
<name>A0ACB0I6V0_TRIPR</name>
<evidence type="ECO:0000313" key="2">
    <source>
        <dbReference type="Proteomes" id="UP001177021"/>
    </source>
</evidence>
<proteinExistence type="predicted"/>
<dbReference type="EMBL" id="CASHSV030000001">
    <property type="protein sequence ID" value="CAJ2627613.1"/>
    <property type="molecule type" value="Genomic_DNA"/>
</dbReference>
<dbReference type="Proteomes" id="UP001177021">
    <property type="component" value="Unassembled WGS sequence"/>
</dbReference>
<sequence length="457" mass="50909">MGDDVHQWQTVQGRRSKGSQKKLDIATSISSHNEHPNDITTYFFTSFPDSFGALAMLRAFKYYGNVTEVVIPTKRDAGGRRFGFARFARVTDIRGFELELDNIIIGRDKISVNIARFQRVEGERRFDRNQVRKEGMRSMRDEEQHNKVANERSLAETLSFPYKEVPRSFAHAVKTGKLSRPNLGSNNDKEEGKENSKCVDGVRSKEDNRLVDGCILLGQEDGAGGTQHTSNTNLSITGGVVRNETQSTEVGCLQLSLVFEGGSEGHRTGGVYSDGPRNVYLKLTKAGAIGNQDAQGKGMTHIHPTPAKVRKHQHTIQHLNLKIPNPDLSLSSFRANLAEDEASCCRSVSEFNGVTHNSPSQHRPSKKPTSSLSSADEILCCSSLSSSDFRNCNRRFIEKYDQESAQKLWQGAAELGVVGEEGVILMLYRRVEKEEVIVAGGVCRKGQNFPFSWRLWK</sequence>
<evidence type="ECO:0000313" key="1">
    <source>
        <dbReference type="EMBL" id="CAJ2627613.1"/>
    </source>
</evidence>
<keyword evidence="2" id="KW-1185">Reference proteome</keyword>
<organism evidence="1 2">
    <name type="scientific">Trifolium pratense</name>
    <name type="common">Red clover</name>
    <dbReference type="NCBI Taxonomy" id="57577"/>
    <lineage>
        <taxon>Eukaryota</taxon>
        <taxon>Viridiplantae</taxon>
        <taxon>Streptophyta</taxon>
        <taxon>Embryophyta</taxon>
        <taxon>Tracheophyta</taxon>
        <taxon>Spermatophyta</taxon>
        <taxon>Magnoliopsida</taxon>
        <taxon>eudicotyledons</taxon>
        <taxon>Gunneridae</taxon>
        <taxon>Pentapetalae</taxon>
        <taxon>rosids</taxon>
        <taxon>fabids</taxon>
        <taxon>Fabales</taxon>
        <taxon>Fabaceae</taxon>
        <taxon>Papilionoideae</taxon>
        <taxon>50 kb inversion clade</taxon>
        <taxon>NPAAA clade</taxon>
        <taxon>Hologalegina</taxon>
        <taxon>IRL clade</taxon>
        <taxon>Trifolieae</taxon>
        <taxon>Trifolium</taxon>
    </lineage>
</organism>